<dbReference type="OrthoDB" id="8403598at2"/>
<organism evidence="2 3">
    <name type="scientific">Aliirhizobium smilacinae</name>
    <dbReference type="NCBI Taxonomy" id="1395944"/>
    <lineage>
        <taxon>Bacteria</taxon>
        <taxon>Pseudomonadati</taxon>
        <taxon>Pseudomonadota</taxon>
        <taxon>Alphaproteobacteria</taxon>
        <taxon>Hyphomicrobiales</taxon>
        <taxon>Rhizobiaceae</taxon>
        <taxon>Aliirhizobium</taxon>
    </lineage>
</organism>
<comment type="caution">
    <text evidence="2">The sequence shown here is derived from an EMBL/GenBank/DDBJ whole genome shotgun (WGS) entry which is preliminary data.</text>
</comment>
<keyword evidence="1" id="KW-0812">Transmembrane</keyword>
<sequence>MDLSDRLVILPCREACTVCGIHYQVYGYTTQFSDKLLLVGERCLSREYGDNLDDTGEVMAWTAAVAILLVGLLFIFNRRFAYPALALVAIVGIVVAVATVLQPSARQNTKEAVAAKASLDPRACPDVSKPIAIEFVNGNNTAIQRVSFSLIGRVKEHSSIAYRGFLRDDKIIAPGEASVTCQGLLPLGFAPPRPSTIKPEDYDWSVDVSLLDFATR</sequence>
<keyword evidence="1" id="KW-0472">Membrane</keyword>
<keyword evidence="3" id="KW-1185">Reference proteome</keyword>
<evidence type="ECO:0000313" key="2">
    <source>
        <dbReference type="EMBL" id="TNM63832.1"/>
    </source>
</evidence>
<gene>
    <name evidence="2" type="ORF">FHP24_13690</name>
</gene>
<name>A0A5C4XK40_9HYPH</name>
<evidence type="ECO:0000256" key="1">
    <source>
        <dbReference type="SAM" id="Phobius"/>
    </source>
</evidence>
<dbReference type="Proteomes" id="UP000311605">
    <property type="component" value="Unassembled WGS sequence"/>
</dbReference>
<evidence type="ECO:0000313" key="3">
    <source>
        <dbReference type="Proteomes" id="UP000311605"/>
    </source>
</evidence>
<accession>A0A5C4XK40</accession>
<dbReference type="RefSeq" id="WP_139676736.1">
    <property type="nucleotide sequence ID" value="NZ_VDMN01000002.1"/>
</dbReference>
<reference evidence="2 3" key="1">
    <citation type="submission" date="2019-06" db="EMBL/GenBank/DDBJ databases">
        <title>The draft genome of Rhizobium smilacinae PTYR-5.</title>
        <authorList>
            <person name="Liu L."/>
            <person name="Li L."/>
            <person name="Zhang X."/>
        </authorList>
    </citation>
    <scope>NUCLEOTIDE SEQUENCE [LARGE SCALE GENOMIC DNA]</scope>
    <source>
        <strain evidence="2 3">PTYR-5</strain>
    </source>
</reference>
<feature type="transmembrane region" description="Helical" evidence="1">
    <location>
        <begin position="83"/>
        <end position="101"/>
    </location>
</feature>
<protein>
    <submittedName>
        <fullName evidence="2">Uncharacterized protein</fullName>
    </submittedName>
</protein>
<feature type="transmembrane region" description="Helical" evidence="1">
    <location>
        <begin position="58"/>
        <end position="76"/>
    </location>
</feature>
<proteinExistence type="predicted"/>
<dbReference type="EMBL" id="VDMN01000002">
    <property type="protein sequence ID" value="TNM63832.1"/>
    <property type="molecule type" value="Genomic_DNA"/>
</dbReference>
<dbReference type="AlphaFoldDB" id="A0A5C4XK40"/>
<keyword evidence="1" id="KW-1133">Transmembrane helix</keyword>